<gene>
    <name evidence="6" type="primary">pyrE</name>
    <name evidence="8" type="ORF">DHf2319_08550</name>
</gene>
<comment type="function">
    <text evidence="6">Catalyzes the transfer of a ribosyl phosphate group from 5-phosphoribose 1-diphosphate to orotate, leading to the formation of orotidine monophosphate (OMP).</text>
</comment>
<keyword evidence="9" id="KW-1185">Reference proteome</keyword>
<evidence type="ECO:0000256" key="1">
    <source>
        <dbReference type="ARBA" id="ARBA00004889"/>
    </source>
</evidence>
<evidence type="ECO:0000259" key="7">
    <source>
        <dbReference type="Pfam" id="PF00156"/>
    </source>
</evidence>
<evidence type="ECO:0000313" key="9">
    <source>
        <dbReference type="Proteomes" id="UP000831607"/>
    </source>
</evidence>
<feature type="binding site" evidence="6">
    <location>
        <position position="139"/>
    </location>
    <ligand>
        <name>orotate</name>
        <dbReference type="ChEBI" id="CHEBI:30839"/>
    </ligand>
</feature>
<dbReference type="SUPFAM" id="SSF53271">
    <property type="entry name" value="PRTase-like"/>
    <property type="match status" value="1"/>
</dbReference>
<dbReference type="Gene3D" id="3.40.50.2020">
    <property type="match status" value="1"/>
</dbReference>
<organism evidence="8 9">
    <name type="scientific">Orrella daihaiensis</name>
    <dbReference type="NCBI Taxonomy" id="2782176"/>
    <lineage>
        <taxon>Bacteria</taxon>
        <taxon>Pseudomonadati</taxon>
        <taxon>Pseudomonadota</taxon>
        <taxon>Betaproteobacteria</taxon>
        <taxon>Burkholderiales</taxon>
        <taxon>Alcaligenaceae</taxon>
        <taxon>Orrella</taxon>
    </lineage>
</organism>
<keyword evidence="3 6" id="KW-0328">Glycosyltransferase</keyword>
<dbReference type="Proteomes" id="UP000831607">
    <property type="component" value="Chromosome"/>
</dbReference>
<comment type="caution">
    <text evidence="6">Lacks conserved residue(s) required for the propagation of feature annotation.</text>
</comment>
<accession>A0ABY4AIR0</accession>
<dbReference type="HAMAP" id="MF_01208">
    <property type="entry name" value="PyrE"/>
    <property type="match status" value="1"/>
</dbReference>
<protein>
    <recommendedName>
        <fullName evidence="2 6">Orotate phosphoribosyltransferase</fullName>
        <shortName evidence="6">OPRT</shortName>
        <shortName evidence="6">OPRTase</shortName>
        <ecNumber evidence="2 6">2.4.2.10</ecNumber>
    </recommendedName>
</protein>
<dbReference type="PANTHER" id="PTHR19278">
    <property type="entry name" value="OROTATE PHOSPHORIBOSYLTRANSFERASE"/>
    <property type="match status" value="1"/>
</dbReference>
<keyword evidence="5 6" id="KW-0665">Pyrimidine biosynthesis</keyword>
<dbReference type="Pfam" id="PF00156">
    <property type="entry name" value="Pribosyltran"/>
    <property type="match status" value="1"/>
</dbReference>
<comment type="pathway">
    <text evidence="1 6">Pyrimidine metabolism; UMP biosynthesis via de novo pathway; UMP from orotate: step 1/2.</text>
</comment>
<comment type="catalytic activity">
    <reaction evidence="6">
        <text>orotidine 5'-phosphate + diphosphate = orotate + 5-phospho-alpha-D-ribose 1-diphosphate</text>
        <dbReference type="Rhea" id="RHEA:10380"/>
        <dbReference type="ChEBI" id="CHEBI:30839"/>
        <dbReference type="ChEBI" id="CHEBI:33019"/>
        <dbReference type="ChEBI" id="CHEBI:57538"/>
        <dbReference type="ChEBI" id="CHEBI:58017"/>
        <dbReference type="EC" id="2.4.2.10"/>
    </reaction>
</comment>
<dbReference type="NCBIfam" id="NF001729">
    <property type="entry name" value="PRK00455.1-3"/>
    <property type="match status" value="1"/>
</dbReference>
<dbReference type="EC" id="2.4.2.10" evidence="2 6"/>
<dbReference type="PANTHER" id="PTHR19278:SF9">
    <property type="entry name" value="URIDINE 5'-MONOPHOSPHATE SYNTHASE"/>
    <property type="match status" value="1"/>
</dbReference>
<keyword evidence="4 6" id="KW-0808">Transferase</keyword>
<evidence type="ECO:0000256" key="4">
    <source>
        <dbReference type="ARBA" id="ARBA00022679"/>
    </source>
</evidence>
<keyword evidence="6" id="KW-0460">Magnesium</keyword>
<evidence type="ECO:0000313" key="8">
    <source>
        <dbReference type="EMBL" id="UOD49526.1"/>
    </source>
</evidence>
<evidence type="ECO:0000256" key="2">
    <source>
        <dbReference type="ARBA" id="ARBA00011971"/>
    </source>
</evidence>
<feature type="binding site" description="in other chain" evidence="6">
    <location>
        <position position="110"/>
    </location>
    <ligand>
        <name>5-phospho-alpha-D-ribose 1-diphosphate</name>
        <dbReference type="ChEBI" id="CHEBI:58017"/>
        <note>ligand shared between dimeric partners</note>
    </ligand>
</feature>
<reference evidence="8 9" key="1">
    <citation type="submission" date="2020-11" db="EMBL/GenBank/DDBJ databases">
        <title>Algicoccus daihaiensis sp.nov., isolated from Daihai Lake in Inner Mongolia.</title>
        <authorList>
            <person name="Kai J."/>
        </authorList>
    </citation>
    <scope>NUCLEOTIDE SEQUENCE [LARGE SCALE GENOMIC DNA]</scope>
    <source>
        <strain evidence="9">f23</strain>
    </source>
</reference>
<comment type="subunit">
    <text evidence="6">Homodimer.</text>
</comment>
<comment type="cofactor">
    <cofactor evidence="6">
        <name>Mg(2+)</name>
        <dbReference type="ChEBI" id="CHEBI:18420"/>
    </cofactor>
</comment>
<comment type="similarity">
    <text evidence="6">Belongs to the purine/pyrimidine phosphoribosyltransferase family. PyrE subfamily.</text>
</comment>
<dbReference type="CDD" id="cd06223">
    <property type="entry name" value="PRTases_typeI"/>
    <property type="match status" value="1"/>
</dbReference>
<feature type="domain" description="Phosphoribosyltransferase" evidence="7">
    <location>
        <begin position="65"/>
        <end position="158"/>
    </location>
</feature>
<evidence type="ECO:0000256" key="6">
    <source>
        <dbReference type="HAMAP-Rule" id="MF_01208"/>
    </source>
</evidence>
<dbReference type="GO" id="GO:0004588">
    <property type="term" value="F:orotate phosphoribosyltransferase activity"/>
    <property type="evidence" value="ECO:0007669"/>
    <property type="project" value="UniProtKB-EC"/>
</dbReference>
<evidence type="ECO:0000256" key="3">
    <source>
        <dbReference type="ARBA" id="ARBA00022676"/>
    </source>
</evidence>
<proteinExistence type="inferred from homology"/>
<evidence type="ECO:0000256" key="5">
    <source>
        <dbReference type="ARBA" id="ARBA00022975"/>
    </source>
</evidence>
<name>A0ABY4AIR0_9BURK</name>
<dbReference type="RefSeq" id="WP_243477754.1">
    <property type="nucleotide sequence ID" value="NZ_CP063982.1"/>
</dbReference>
<sequence>MTQKASVAEPDYARVASDAVDTLLSLNAVLVWRDRPFVYTTGWASPVYVDCRKLMSEPKRRQLLMDHAANMIHDRLNGKIDVIAGIETAGIPFASWLADRLSLPMVYVRKKAVGWGLNAQIEGDLPPKARCLVVDDLTTDGLSKIGTANALRRAGATVSDVFVVFNYDIYPQSRQAFKEQGITLHALATWADVFSQTKARSYFSPEQAKVIKQFLADPIAWSARHGGADSLPAFARSVP</sequence>
<dbReference type="EMBL" id="CP063982">
    <property type="protein sequence ID" value="UOD49526.1"/>
    <property type="molecule type" value="Genomic_DNA"/>
</dbReference>
<dbReference type="InterPro" id="IPR000836">
    <property type="entry name" value="PRTase_dom"/>
</dbReference>
<feature type="binding site" evidence="6">
    <location>
        <position position="109"/>
    </location>
    <ligand>
        <name>5-phospho-alpha-D-ribose 1-diphosphate</name>
        <dbReference type="ChEBI" id="CHEBI:58017"/>
        <note>ligand shared between dimeric partners</note>
    </ligand>
</feature>
<dbReference type="InterPro" id="IPR029057">
    <property type="entry name" value="PRTase-like"/>
</dbReference>
<dbReference type="InterPro" id="IPR023031">
    <property type="entry name" value="OPRT"/>
</dbReference>
<feature type="binding site" description="in other chain" evidence="6">
    <location>
        <begin position="135"/>
        <end position="143"/>
    </location>
    <ligand>
        <name>5-phospho-alpha-D-ribose 1-diphosphate</name>
        <dbReference type="ChEBI" id="CHEBI:58017"/>
        <note>ligand shared between dimeric partners</note>
    </ligand>
</feature>